<reference evidence="2" key="1">
    <citation type="submission" date="2021-02" db="EMBL/GenBank/DDBJ databases">
        <authorList>
            <person name="Dougan E. K."/>
            <person name="Rhodes N."/>
            <person name="Thang M."/>
            <person name="Chan C."/>
        </authorList>
    </citation>
    <scope>NUCLEOTIDE SEQUENCE</scope>
</reference>
<dbReference type="AlphaFoldDB" id="A0A812RNG6"/>
<gene>
    <name evidence="2" type="ORF">SNAT2548_LOCUS24354</name>
</gene>
<dbReference type="EMBL" id="CAJNDS010002356">
    <property type="protein sequence ID" value="CAE7446808.1"/>
    <property type="molecule type" value="Genomic_DNA"/>
</dbReference>
<evidence type="ECO:0000313" key="3">
    <source>
        <dbReference type="Proteomes" id="UP000604046"/>
    </source>
</evidence>
<keyword evidence="3" id="KW-1185">Reference proteome</keyword>
<comment type="caution">
    <text evidence="2">The sequence shown here is derived from an EMBL/GenBank/DDBJ whole genome shotgun (WGS) entry which is preliminary data.</text>
</comment>
<proteinExistence type="predicted"/>
<feature type="compositionally biased region" description="Polar residues" evidence="1">
    <location>
        <begin position="610"/>
        <end position="621"/>
    </location>
</feature>
<evidence type="ECO:0000256" key="1">
    <source>
        <dbReference type="SAM" id="MobiDB-lite"/>
    </source>
</evidence>
<dbReference type="OrthoDB" id="446174at2759"/>
<organism evidence="2 3">
    <name type="scientific">Symbiodinium natans</name>
    <dbReference type="NCBI Taxonomy" id="878477"/>
    <lineage>
        <taxon>Eukaryota</taxon>
        <taxon>Sar</taxon>
        <taxon>Alveolata</taxon>
        <taxon>Dinophyceae</taxon>
        <taxon>Suessiales</taxon>
        <taxon>Symbiodiniaceae</taxon>
        <taxon>Symbiodinium</taxon>
    </lineage>
</organism>
<feature type="region of interest" description="Disordered" evidence="1">
    <location>
        <begin position="598"/>
        <end position="655"/>
    </location>
</feature>
<accession>A0A812RNG6</accession>
<evidence type="ECO:0000313" key="2">
    <source>
        <dbReference type="EMBL" id="CAE7446808.1"/>
    </source>
</evidence>
<name>A0A812RNG6_9DINO</name>
<protein>
    <submittedName>
        <fullName evidence="2">Uncharacterized protein</fullName>
    </submittedName>
</protein>
<feature type="compositionally biased region" description="Low complexity" evidence="1">
    <location>
        <begin position="622"/>
        <end position="637"/>
    </location>
</feature>
<dbReference type="Proteomes" id="UP000604046">
    <property type="component" value="Unassembled WGS sequence"/>
</dbReference>
<sequence>MPLLDFRVVGKVALVEVNTFQTRVWVEAQSSGNKHLNLEIQALQRREDKSELLRELLDKSKCAVLTSPSACSRSALEGKAIYRPSAAQLQHGIWAGDSAEMEEQEPSPAGVDPCRVSRPEGLRTPKWSYENRFDFHMDENMMMASVVHRPGWEVLTACRFSGRHLSWMGLLVLGFGWGVEGSENLLRPLPEPQFAIPEHRFRPTPTSVVRKFRPQPVMKSVDKDRMKAIALWQYIVVTAASASTLARMLEAASSEDEVSATLQDTFAKKATSTLKSRAGSVLLFIRWGVATFGECQLFPLIELQLYRYVTFLRLNAAPPSRAERFVQAVRFSFTLLGGDGTLSSISARVTGATSEGIDRKPLRKKLPFSRQQLLRLEALACGEPSHIAIFAGFICLLVYARLRFSDAQMAYDEPTVQEGENYNLLEMQLRLIPVFAISPGLIEECWATKWLQNRRTMGLHASESEPLMRCPILGNEFSPKKLASADACIWLREILSDVTTTNDLQDVGTHSSKATILSWLSKSSADREMCRRAGYHVGKDGKSELEYAHDAAAPMVNRIALTMAMVRLQLFLPDQPRLQRWSQCSDFESAVPLVGWKAQEPPHKRPKAKNPSTVGSLLRCTSSESGSSSSETDSTGSSDEENEVDQAEVHADSNTQVDNFEDGYVYYKHAARCTVHRAVNNNDDDAVVFVCGRLASMAHREIGKRPGVILNPCASCFKGDMPQEPPA</sequence>